<comment type="caution">
    <text evidence="2">The sequence shown here is derived from an EMBL/GenBank/DDBJ whole genome shotgun (WGS) entry which is preliminary data.</text>
</comment>
<keyword evidence="3" id="KW-1185">Reference proteome</keyword>
<dbReference type="EMBL" id="BPRA01000014">
    <property type="protein sequence ID" value="GJE56681.1"/>
    <property type="molecule type" value="Genomic_DNA"/>
</dbReference>
<protein>
    <submittedName>
        <fullName evidence="2">Uncharacterized protein</fullName>
    </submittedName>
</protein>
<dbReference type="RefSeq" id="WP_238232338.1">
    <property type="nucleotide sequence ID" value="NZ_BPRA01000014.1"/>
</dbReference>
<sequence>MRLIGRLLLGSLGLVLAIPCGAIVLGVGVLIDPASRHAVARLGLEGLIDLASGLSPDVMLMAFAALSQTLLVLLALPPSLVALIGEAIGLRAAAWYGGASGALTALLPWLTRSGSPRAGGQATLAVEGRAVALYFLTGAASGLVYWLVAGLSAGRSEDGRSTKVR</sequence>
<feature type="transmembrane region" description="Helical" evidence="1">
    <location>
        <begin position="131"/>
        <end position="153"/>
    </location>
</feature>
<evidence type="ECO:0000313" key="3">
    <source>
        <dbReference type="Proteomes" id="UP001055101"/>
    </source>
</evidence>
<organism evidence="2 3">
    <name type="scientific">Methylobacterium thuringiense</name>
    <dbReference type="NCBI Taxonomy" id="1003091"/>
    <lineage>
        <taxon>Bacteria</taxon>
        <taxon>Pseudomonadati</taxon>
        <taxon>Pseudomonadota</taxon>
        <taxon>Alphaproteobacteria</taxon>
        <taxon>Hyphomicrobiales</taxon>
        <taxon>Methylobacteriaceae</taxon>
        <taxon>Methylobacterium</taxon>
    </lineage>
</organism>
<name>A0ABQ4TNW1_9HYPH</name>
<keyword evidence="1" id="KW-0812">Transmembrane</keyword>
<accession>A0ABQ4TNW1</accession>
<proteinExistence type="predicted"/>
<dbReference type="Proteomes" id="UP001055101">
    <property type="component" value="Unassembled WGS sequence"/>
</dbReference>
<feature type="transmembrane region" description="Helical" evidence="1">
    <location>
        <begin position="60"/>
        <end position="85"/>
    </location>
</feature>
<evidence type="ECO:0000313" key="2">
    <source>
        <dbReference type="EMBL" id="GJE56681.1"/>
    </source>
</evidence>
<keyword evidence="1" id="KW-1133">Transmembrane helix</keyword>
<keyword evidence="1" id="KW-0472">Membrane</keyword>
<reference evidence="2" key="2">
    <citation type="submission" date="2021-08" db="EMBL/GenBank/DDBJ databases">
        <authorList>
            <person name="Tani A."/>
            <person name="Ola A."/>
            <person name="Ogura Y."/>
            <person name="Katsura K."/>
            <person name="Hayashi T."/>
        </authorList>
    </citation>
    <scope>NUCLEOTIDE SEQUENCE</scope>
    <source>
        <strain evidence="2">DSM 23674</strain>
    </source>
</reference>
<gene>
    <name evidence="2" type="ORF">EKPJFOCH_3189</name>
</gene>
<evidence type="ECO:0000256" key="1">
    <source>
        <dbReference type="SAM" id="Phobius"/>
    </source>
</evidence>
<feature type="transmembrane region" description="Helical" evidence="1">
    <location>
        <begin position="92"/>
        <end position="111"/>
    </location>
</feature>
<reference evidence="2" key="1">
    <citation type="journal article" date="2021" name="Front. Microbiol.">
        <title>Comprehensive Comparative Genomics and Phenotyping of Methylobacterium Species.</title>
        <authorList>
            <person name="Alessa O."/>
            <person name="Ogura Y."/>
            <person name="Fujitani Y."/>
            <person name="Takami H."/>
            <person name="Hayashi T."/>
            <person name="Sahin N."/>
            <person name="Tani A."/>
        </authorList>
    </citation>
    <scope>NUCLEOTIDE SEQUENCE</scope>
    <source>
        <strain evidence="2">DSM 23674</strain>
    </source>
</reference>